<comment type="caution">
    <text evidence="1">The sequence shown here is derived from an EMBL/GenBank/DDBJ whole genome shotgun (WGS) entry which is preliminary data.</text>
</comment>
<evidence type="ECO:0000313" key="2">
    <source>
        <dbReference type="Proteomes" id="UP000019365"/>
    </source>
</evidence>
<keyword evidence="2" id="KW-1185">Reference proteome</keyword>
<proteinExistence type="predicted"/>
<evidence type="ECO:0000313" key="1">
    <source>
        <dbReference type="EMBL" id="EWM55304.1"/>
    </source>
</evidence>
<name>W7UVV5_RUMFL</name>
<dbReference type="Proteomes" id="UP000019365">
    <property type="component" value="Unassembled WGS sequence"/>
</dbReference>
<dbReference type="EMBL" id="ATAX01000003">
    <property type="protein sequence ID" value="EWM55304.1"/>
    <property type="molecule type" value="Genomic_DNA"/>
</dbReference>
<protein>
    <submittedName>
        <fullName evidence="1">Uncharacterized protein</fullName>
    </submittedName>
</protein>
<dbReference type="AlphaFoldDB" id="W7UVV5"/>
<gene>
    <name evidence="1" type="ORF">RF007C_04935</name>
</gene>
<organism evidence="1 2">
    <name type="scientific">Ruminococcus flavefaciens 007c</name>
    <dbReference type="NCBI Taxonomy" id="1341157"/>
    <lineage>
        <taxon>Bacteria</taxon>
        <taxon>Bacillati</taxon>
        <taxon>Bacillota</taxon>
        <taxon>Clostridia</taxon>
        <taxon>Eubacteriales</taxon>
        <taxon>Oscillospiraceae</taxon>
        <taxon>Ruminococcus</taxon>
    </lineage>
</organism>
<sequence>MMKSAAFCILPQLPFIYGTKTVKIQRKTIEFPKNNSEFLCCAQKICAGFMECYKRSAEVTKALFSLITLTIRSISAIIGIDNYSLRRYKI</sequence>
<accession>W7UVV5</accession>
<reference evidence="1 2" key="1">
    <citation type="journal article" date="2014" name="PLoS ONE">
        <title>Rumen cellulosomics: divergent fiber-degrading strategies revealed by comparative genome-wide analysis of six ruminococcal strains.</title>
        <authorList>
            <person name="Dassa B."/>
            <person name="Borovok I."/>
            <person name="Ruimy-Israeli V."/>
            <person name="Lamed R."/>
            <person name="Flint H.J."/>
            <person name="Duncan S.H."/>
            <person name="Henrissat B."/>
            <person name="Coutinho P."/>
            <person name="Morrison M."/>
            <person name="Mosoni P."/>
            <person name="Yeoman C.J."/>
            <person name="White B.A."/>
            <person name="Bayer E.A."/>
        </authorList>
    </citation>
    <scope>NUCLEOTIDE SEQUENCE [LARGE SCALE GENOMIC DNA]</scope>
    <source>
        <strain evidence="1 2">007c</strain>
    </source>
</reference>